<dbReference type="RefSeq" id="WP_024071233.1">
    <property type="nucleotide sequence ID" value="NC_023062.1"/>
</dbReference>
<comment type="catalytic activity">
    <reaction evidence="7">
        <text>a 2'-deoxyadenosine in DNA + S-adenosyl-L-methionine = an N(6)-methyl-2'-deoxyadenosine in DNA + S-adenosyl-L-homocysteine + H(+)</text>
        <dbReference type="Rhea" id="RHEA:15197"/>
        <dbReference type="Rhea" id="RHEA-COMP:12418"/>
        <dbReference type="Rhea" id="RHEA-COMP:12419"/>
        <dbReference type="ChEBI" id="CHEBI:15378"/>
        <dbReference type="ChEBI" id="CHEBI:57856"/>
        <dbReference type="ChEBI" id="CHEBI:59789"/>
        <dbReference type="ChEBI" id="CHEBI:90615"/>
        <dbReference type="ChEBI" id="CHEBI:90616"/>
        <dbReference type="EC" id="2.1.1.72"/>
    </reaction>
</comment>
<protein>
    <recommendedName>
        <fullName evidence="2">site-specific DNA-methyltransferase (adenine-specific)</fullName>
        <ecNumber evidence="2">2.1.1.72</ecNumber>
    </recommendedName>
</protein>
<keyword evidence="6" id="KW-0680">Restriction system</keyword>
<dbReference type="SUPFAM" id="SSF53335">
    <property type="entry name" value="S-adenosyl-L-methionine-dependent methyltransferases"/>
    <property type="match status" value="1"/>
</dbReference>
<accession>A0ABM5P0J1</accession>
<evidence type="ECO:0000256" key="7">
    <source>
        <dbReference type="ARBA" id="ARBA00047942"/>
    </source>
</evidence>
<name>A0ABM5P0J1_9MOLU</name>
<dbReference type="EMBL" id="CP006935">
    <property type="protein sequence ID" value="AHC39946.1"/>
    <property type="molecule type" value="Genomic_DNA"/>
</dbReference>
<evidence type="ECO:0000259" key="8">
    <source>
        <dbReference type="Pfam" id="PF02384"/>
    </source>
</evidence>
<dbReference type="PANTHER" id="PTHR42998">
    <property type="entry name" value="TYPE I RESTRICTION ENZYME HINDVIIP M PROTEIN-RELATED"/>
    <property type="match status" value="1"/>
</dbReference>
<dbReference type="GO" id="GO:0008168">
    <property type="term" value="F:methyltransferase activity"/>
    <property type="evidence" value="ECO:0007669"/>
    <property type="project" value="UniProtKB-KW"/>
</dbReference>
<dbReference type="GO" id="GO:0032259">
    <property type="term" value="P:methylation"/>
    <property type="evidence" value="ECO:0007669"/>
    <property type="project" value="UniProtKB-KW"/>
</dbReference>
<dbReference type="InterPro" id="IPR002052">
    <property type="entry name" value="DNA_methylase_N6_adenine_CS"/>
</dbReference>
<sequence>MLTEKKTVTQIFDEMWKKIEALQGSANKHNYKYAVLYLFFLKYLDDKFQERREEIHKENGIRHIDNPSFYAAKGVPFLYKEARWDEMRGETGNILVHLDKVFKSIEEANIETFKGVFERNFFSSENARLDPTNVKSLINVITNLKSSEEEGDFLGKAYQYLLNRFSEKGDNSSAFYTPQTIVKLMVSLIEPFEGNIYDPCCGSGGMFVQTSEMVKELQFGNQKIRVHGQELKSDTYGLCKMNLAMRGIIDAELGEPSCTFNNDQHPDKKVDFVLANPPFNQSKWREDNTLLDDPRWNGYEVPPVSNANYAWILHIRDKLSQNGVAGVLLANKSLDATGKEEKIRRKLIENDLIEAIITLPRKTFYNTDIAVTLWIINRNKKSRELRAIQDQKRELRDRTNQILFIDARELGVVYEKSYVKLTEEDISLITKTFHSWRYVGYPEKYEDKDGFCKSVTLEELREKSPEYSLFPNTYISFKAPANDHDWNAEIKEITEQLTQILKESRELELKVEKILADPTNY</sequence>
<dbReference type="InterPro" id="IPR022749">
    <property type="entry name" value="D12N6_MeTrfase_N"/>
</dbReference>
<keyword evidence="5" id="KW-0949">S-adenosyl-L-methionine</keyword>
<dbReference type="EC" id="2.1.1.72" evidence="2"/>
<dbReference type="InterPro" id="IPR003356">
    <property type="entry name" value="DNA_methylase_A-5"/>
</dbReference>
<dbReference type="InterPro" id="IPR038333">
    <property type="entry name" value="T1MK-like_N_sf"/>
</dbReference>
<keyword evidence="11" id="KW-1185">Reference proteome</keyword>
<dbReference type="PROSITE" id="PS00092">
    <property type="entry name" value="N6_MTASE"/>
    <property type="match status" value="1"/>
</dbReference>
<keyword evidence="4" id="KW-0808">Transferase</keyword>
<dbReference type="PANTHER" id="PTHR42998:SF1">
    <property type="entry name" value="TYPE I RESTRICTION ENZYME HINDI METHYLASE SUBUNIT"/>
    <property type="match status" value="1"/>
</dbReference>
<evidence type="ECO:0000256" key="3">
    <source>
        <dbReference type="ARBA" id="ARBA00022603"/>
    </source>
</evidence>
<dbReference type="Gene3D" id="3.40.50.150">
    <property type="entry name" value="Vaccinia Virus protein VP39"/>
    <property type="match status" value="1"/>
</dbReference>
<feature type="domain" description="N6 adenine-specific DNA methyltransferase N-terminal" evidence="9">
    <location>
        <begin position="15"/>
        <end position="141"/>
    </location>
</feature>
<organism evidence="10 11">
    <name type="scientific">Mycoplasma ovis str. Michigan</name>
    <dbReference type="NCBI Taxonomy" id="1415773"/>
    <lineage>
        <taxon>Bacteria</taxon>
        <taxon>Bacillati</taxon>
        <taxon>Mycoplasmatota</taxon>
        <taxon>Mollicutes</taxon>
        <taxon>Mycoplasmataceae</taxon>
        <taxon>Mycoplasma</taxon>
    </lineage>
</organism>
<evidence type="ECO:0000259" key="9">
    <source>
        <dbReference type="Pfam" id="PF12161"/>
    </source>
</evidence>
<dbReference type="Pfam" id="PF12161">
    <property type="entry name" value="HsdM_N"/>
    <property type="match status" value="1"/>
</dbReference>
<evidence type="ECO:0000313" key="11">
    <source>
        <dbReference type="Proteomes" id="UP000018745"/>
    </source>
</evidence>
<feature type="domain" description="DNA methylase adenine-specific" evidence="8">
    <location>
        <begin position="151"/>
        <end position="478"/>
    </location>
</feature>
<reference evidence="10 11" key="1">
    <citation type="journal article" date="2014" name="Genome Announc.">
        <title>Complete Genome Sequence of Mycoplasma ovis Strain Michigan, a Hemoplasma of Sheep with Two Distinct 16S rRNA Genes.</title>
        <authorList>
            <person name="Deshuillers P.L."/>
            <person name="Santos A.P."/>
            <person name="do Nascimento N.C."/>
            <person name="Hampel J.A."/>
            <person name="Bergin I.L."/>
            <person name="Dyson M.C."/>
            <person name="Messick J.B."/>
        </authorList>
    </citation>
    <scope>NUCLEOTIDE SEQUENCE [LARGE SCALE GENOMIC DNA]</scope>
    <source>
        <strain evidence="10 11">Michigan</strain>
    </source>
</reference>
<dbReference type="Gene3D" id="1.20.1260.30">
    <property type="match status" value="1"/>
</dbReference>
<keyword evidence="3 10" id="KW-0489">Methyltransferase</keyword>
<dbReference type="Proteomes" id="UP000018745">
    <property type="component" value="Chromosome"/>
</dbReference>
<gene>
    <name evidence="10" type="ORF">OVS_02255</name>
</gene>
<evidence type="ECO:0000256" key="4">
    <source>
        <dbReference type="ARBA" id="ARBA00022679"/>
    </source>
</evidence>
<dbReference type="Pfam" id="PF02384">
    <property type="entry name" value="N6_Mtase"/>
    <property type="match status" value="1"/>
</dbReference>
<dbReference type="InterPro" id="IPR052916">
    <property type="entry name" value="Type-I_RE_MTase_Subunit"/>
</dbReference>
<evidence type="ECO:0000256" key="6">
    <source>
        <dbReference type="ARBA" id="ARBA00022747"/>
    </source>
</evidence>
<dbReference type="PRINTS" id="PR00507">
    <property type="entry name" value="N12N6MTFRASE"/>
</dbReference>
<evidence type="ECO:0000256" key="5">
    <source>
        <dbReference type="ARBA" id="ARBA00022691"/>
    </source>
</evidence>
<evidence type="ECO:0000256" key="1">
    <source>
        <dbReference type="ARBA" id="ARBA00006594"/>
    </source>
</evidence>
<evidence type="ECO:0000313" key="10">
    <source>
        <dbReference type="EMBL" id="AHC39946.1"/>
    </source>
</evidence>
<evidence type="ECO:0000256" key="2">
    <source>
        <dbReference type="ARBA" id="ARBA00011900"/>
    </source>
</evidence>
<comment type="similarity">
    <text evidence="1">Belongs to the N(4)/N(6)-methyltransferase family.</text>
</comment>
<dbReference type="InterPro" id="IPR029063">
    <property type="entry name" value="SAM-dependent_MTases_sf"/>
</dbReference>
<proteinExistence type="inferred from homology"/>